<evidence type="ECO:0000313" key="3">
    <source>
        <dbReference type="Proteomes" id="UP000230084"/>
    </source>
</evidence>
<organism evidence="2 3">
    <name type="scientific">Candidatus Uhrbacteria bacterium CG10_big_fil_rev_8_21_14_0_10_50_16</name>
    <dbReference type="NCBI Taxonomy" id="1975039"/>
    <lineage>
        <taxon>Bacteria</taxon>
        <taxon>Candidatus Uhriibacteriota</taxon>
    </lineage>
</organism>
<feature type="signal peptide" evidence="1">
    <location>
        <begin position="1"/>
        <end position="26"/>
    </location>
</feature>
<accession>A0A2H0RPL4</accession>
<gene>
    <name evidence="2" type="ORF">COV06_01775</name>
</gene>
<proteinExistence type="predicted"/>
<keyword evidence="1" id="KW-0732">Signal</keyword>
<dbReference type="AlphaFoldDB" id="A0A2H0RPL4"/>
<sequence>MLMRSHISFFAIVAILFSFIQPIASASATSLAPITPSWNTNDELWIGASATWQYPGYSVAQYQTGTLINSMIDQIPADQFTDSQLTYARTERLSHPLGGSSLRNQGFLPLTDTFTNVYLYSFVEHKIVATDYKFPTTRWCESCSTSPGVGTKSLVQIKDGQLLVTDGDFNWYLLNPYTLQATVVVTADTLEQKTGARYAWLRVINNHIVSVSGPASNLVAAGFEIVSPTDVVRTNLTGSFSEPSVYSVSDQYVIVTDQANEMFTGQIDEGVYVSQGSTLTKIGFTAREQNSNNPVTLHEPRFISSQEVAWIGADNNLYVADITTAPMQHTGVLDTPRGVPFRSMSDPKVYYHDALPVYPFTPHAYTYEFTTEADYFDVMNTQNFQEVLYLPDTAVDHIKLHYEVLTQGQQVDIRRTIYANKH</sequence>
<protein>
    <submittedName>
        <fullName evidence="2">Uncharacterized protein</fullName>
    </submittedName>
</protein>
<comment type="caution">
    <text evidence="2">The sequence shown here is derived from an EMBL/GenBank/DDBJ whole genome shotgun (WGS) entry which is preliminary data.</text>
</comment>
<name>A0A2H0RPL4_9BACT</name>
<dbReference type="Proteomes" id="UP000230084">
    <property type="component" value="Unassembled WGS sequence"/>
</dbReference>
<dbReference type="EMBL" id="PCYM01000002">
    <property type="protein sequence ID" value="PIR47705.1"/>
    <property type="molecule type" value="Genomic_DNA"/>
</dbReference>
<evidence type="ECO:0000313" key="2">
    <source>
        <dbReference type="EMBL" id="PIR47705.1"/>
    </source>
</evidence>
<feature type="chain" id="PRO_5013823107" evidence="1">
    <location>
        <begin position="27"/>
        <end position="422"/>
    </location>
</feature>
<reference evidence="2 3" key="1">
    <citation type="submission" date="2017-09" db="EMBL/GenBank/DDBJ databases">
        <title>Depth-based differentiation of microbial function through sediment-hosted aquifers and enrichment of novel symbionts in the deep terrestrial subsurface.</title>
        <authorList>
            <person name="Probst A.J."/>
            <person name="Ladd B."/>
            <person name="Jarett J.K."/>
            <person name="Geller-Mcgrath D.E."/>
            <person name="Sieber C.M."/>
            <person name="Emerson J.B."/>
            <person name="Anantharaman K."/>
            <person name="Thomas B.C."/>
            <person name="Malmstrom R."/>
            <person name="Stieglmeier M."/>
            <person name="Klingl A."/>
            <person name="Woyke T."/>
            <person name="Ryan C.M."/>
            <person name="Banfield J.F."/>
        </authorList>
    </citation>
    <scope>NUCLEOTIDE SEQUENCE [LARGE SCALE GENOMIC DNA]</scope>
    <source>
        <strain evidence="2">CG10_big_fil_rev_8_21_14_0_10_50_16</strain>
    </source>
</reference>
<evidence type="ECO:0000256" key="1">
    <source>
        <dbReference type="SAM" id="SignalP"/>
    </source>
</evidence>